<proteinExistence type="predicted"/>
<accession>A0A5B7J1I6</accession>
<name>A0A5B7J1I6_PORTR</name>
<sequence>MAKSSDLSPLIHLFRSRRAKVSLARTHEGTWLIFSKEQVLASSPWSGGLDWSCAGVRSGSLHRNYKPVHEDQDQA</sequence>
<evidence type="ECO:0000313" key="2">
    <source>
        <dbReference type="Proteomes" id="UP000324222"/>
    </source>
</evidence>
<keyword evidence="2" id="KW-1185">Reference proteome</keyword>
<reference evidence="1 2" key="1">
    <citation type="submission" date="2019-05" db="EMBL/GenBank/DDBJ databases">
        <title>Another draft genome of Portunus trituberculatus and its Hox gene families provides insights of decapod evolution.</title>
        <authorList>
            <person name="Jeong J.-H."/>
            <person name="Song I."/>
            <person name="Kim S."/>
            <person name="Choi T."/>
            <person name="Kim D."/>
            <person name="Ryu S."/>
            <person name="Kim W."/>
        </authorList>
    </citation>
    <scope>NUCLEOTIDE SEQUENCE [LARGE SCALE GENOMIC DNA]</scope>
    <source>
        <tissue evidence="1">Muscle</tissue>
    </source>
</reference>
<organism evidence="1 2">
    <name type="scientific">Portunus trituberculatus</name>
    <name type="common">Swimming crab</name>
    <name type="synonym">Neptunus trituberculatus</name>
    <dbReference type="NCBI Taxonomy" id="210409"/>
    <lineage>
        <taxon>Eukaryota</taxon>
        <taxon>Metazoa</taxon>
        <taxon>Ecdysozoa</taxon>
        <taxon>Arthropoda</taxon>
        <taxon>Crustacea</taxon>
        <taxon>Multicrustacea</taxon>
        <taxon>Malacostraca</taxon>
        <taxon>Eumalacostraca</taxon>
        <taxon>Eucarida</taxon>
        <taxon>Decapoda</taxon>
        <taxon>Pleocyemata</taxon>
        <taxon>Brachyura</taxon>
        <taxon>Eubrachyura</taxon>
        <taxon>Portunoidea</taxon>
        <taxon>Portunidae</taxon>
        <taxon>Portuninae</taxon>
        <taxon>Portunus</taxon>
    </lineage>
</organism>
<dbReference type="Proteomes" id="UP000324222">
    <property type="component" value="Unassembled WGS sequence"/>
</dbReference>
<evidence type="ECO:0000313" key="1">
    <source>
        <dbReference type="EMBL" id="MPC86344.1"/>
    </source>
</evidence>
<gene>
    <name evidence="1" type="ORF">E2C01_081167</name>
</gene>
<comment type="caution">
    <text evidence="1">The sequence shown here is derived from an EMBL/GenBank/DDBJ whole genome shotgun (WGS) entry which is preliminary data.</text>
</comment>
<dbReference type="AlphaFoldDB" id="A0A5B7J1I6"/>
<dbReference type="EMBL" id="VSRR010071165">
    <property type="protein sequence ID" value="MPC86344.1"/>
    <property type="molecule type" value="Genomic_DNA"/>
</dbReference>
<protein>
    <submittedName>
        <fullName evidence="1">Uncharacterized protein</fullName>
    </submittedName>
</protein>